<evidence type="ECO:0000313" key="2">
    <source>
        <dbReference type="Proteomes" id="UP001066276"/>
    </source>
</evidence>
<keyword evidence="2" id="KW-1185">Reference proteome</keyword>
<evidence type="ECO:0000313" key="1">
    <source>
        <dbReference type="EMBL" id="KAJ1126916.1"/>
    </source>
</evidence>
<dbReference type="AlphaFoldDB" id="A0AAV7PFC5"/>
<gene>
    <name evidence="1" type="ORF">NDU88_005322</name>
</gene>
<dbReference type="Proteomes" id="UP001066276">
    <property type="component" value="Chromosome 7"/>
</dbReference>
<reference evidence="1" key="1">
    <citation type="journal article" date="2022" name="bioRxiv">
        <title>Sequencing and chromosome-scale assembly of the giantPleurodeles waltlgenome.</title>
        <authorList>
            <person name="Brown T."/>
            <person name="Elewa A."/>
            <person name="Iarovenko S."/>
            <person name="Subramanian E."/>
            <person name="Araus A.J."/>
            <person name="Petzold A."/>
            <person name="Susuki M."/>
            <person name="Suzuki K.-i.T."/>
            <person name="Hayashi T."/>
            <person name="Toyoda A."/>
            <person name="Oliveira C."/>
            <person name="Osipova E."/>
            <person name="Leigh N.D."/>
            <person name="Simon A."/>
            <person name="Yun M.H."/>
        </authorList>
    </citation>
    <scope>NUCLEOTIDE SEQUENCE</scope>
    <source>
        <strain evidence="1">20211129_DDA</strain>
        <tissue evidence="1">Liver</tissue>
    </source>
</reference>
<accession>A0AAV7PFC5</accession>
<organism evidence="1 2">
    <name type="scientific">Pleurodeles waltl</name>
    <name type="common">Iberian ribbed newt</name>
    <dbReference type="NCBI Taxonomy" id="8319"/>
    <lineage>
        <taxon>Eukaryota</taxon>
        <taxon>Metazoa</taxon>
        <taxon>Chordata</taxon>
        <taxon>Craniata</taxon>
        <taxon>Vertebrata</taxon>
        <taxon>Euteleostomi</taxon>
        <taxon>Amphibia</taxon>
        <taxon>Batrachia</taxon>
        <taxon>Caudata</taxon>
        <taxon>Salamandroidea</taxon>
        <taxon>Salamandridae</taxon>
        <taxon>Pleurodelinae</taxon>
        <taxon>Pleurodeles</taxon>
    </lineage>
</organism>
<name>A0AAV7PFC5_PLEWA</name>
<proteinExistence type="predicted"/>
<dbReference type="EMBL" id="JANPWB010000011">
    <property type="protein sequence ID" value="KAJ1126916.1"/>
    <property type="molecule type" value="Genomic_DNA"/>
</dbReference>
<protein>
    <submittedName>
        <fullName evidence="1">Uncharacterized protein</fullName>
    </submittedName>
</protein>
<comment type="caution">
    <text evidence="1">The sequence shown here is derived from an EMBL/GenBank/DDBJ whole genome shotgun (WGS) entry which is preliminary data.</text>
</comment>
<sequence>MGQDRLGAGGVLAWSGRLDDSALVAPLALWRSGSWCAGCSEAAIGCTCWQNRDRMLRHAVAGAAWVDLWDRARPD</sequence>